<dbReference type="SUPFAM" id="SSF51338">
    <property type="entry name" value="Composite domain of metallo-dependent hydrolases"/>
    <property type="match status" value="1"/>
</dbReference>
<feature type="domain" description="Amidohydrolase 3" evidence="1">
    <location>
        <begin position="62"/>
        <end position="551"/>
    </location>
</feature>
<accession>A0A1Y3U0S1</accession>
<protein>
    <recommendedName>
        <fullName evidence="1">Amidohydrolase 3 domain-containing protein</fullName>
    </recommendedName>
</protein>
<dbReference type="GO" id="GO:0016810">
    <property type="term" value="F:hydrolase activity, acting on carbon-nitrogen (but not peptide) bonds"/>
    <property type="evidence" value="ECO:0007669"/>
    <property type="project" value="InterPro"/>
</dbReference>
<dbReference type="SUPFAM" id="SSF51556">
    <property type="entry name" value="Metallo-dependent hydrolases"/>
    <property type="match status" value="1"/>
</dbReference>
<keyword evidence="3" id="KW-1185">Reference proteome</keyword>
<reference evidence="3" key="1">
    <citation type="submission" date="2017-04" db="EMBL/GenBank/DDBJ databases">
        <title>Function of individual gut microbiota members based on whole genome sequencing of pure cultures obtained from chicken caecum.</title>
        <authorList>
            <person name="Medvecky M."/>
            <person name="Cejkova D."/>
            <person name="Polansky O."/>
            <person name="Karasova D."/>
            <person name="Kubasova T."/>
            <person name="Cizek A."/>
            <person name="Rychlik I."/>
        </authorList>
    </citation>
    <scope>NUCLEOTIDE SEQUENCE [LARGE SCALE GENOMIC DNA]</scope>
    <source>
        <strain evidence="3">An70</strain>
    </source>
</reference>
<evidence type="ECO:0000259" key="1">
    <source>
        <dbReference type="Pfam" id="PF07969"/>
    </source>
</evidence>
<dbReference type="InterPro" id="IPR033932">
    <property type="entry name" value="YtcJ-like"/>
</dbReference>
<sequence>MPLEPQQFPAATVPTRFIGGRITTEDPAQPEADALVTDATGHIAWIGWANELPAAFAGDAYEEVDLGGARVIPGFVDAHMHAVMLANFAPQISVLPPNITSIAELTEAIRARRAAQGPNAWVEGWGYDEALLSEHRSPTRWDLDAGSPDAPVCIMRTCGHIRCVNSRALEIAGITRDTPDPVGGEIERDATGEPTGVLKETARDLVTPFIPKPSEHDAVQHIVDLGQLLASQGIVAATDMCSVDGTDTHPLLLAAARAGFKQDVATYMLWDYIKQNPDAYELGPEQMDRSQQIFAAGIKILTDGSVSGRTAWFYDPFLPSERDLGAANCGMPTCTDDDIDHAIAFCQNHGCQLSLHAMGTHAIDRVIDRVMAAGLWDADGVPPVRIEHVTAPSPHAISAMAANGIAVVTQPIFPYAEIGTYLTNLGEERTRRCYPFRTLVDAGVDVCISTDAPATSWAVPSDPFPNIKSAVTRQAYNHFDFDATEALSVEEVLARYTREPARILGFEGLGMLKAGYKASFAVLDRDILAIPADEIDRVKVAATYICGEKVFER</sequence>
<dbReference type="InterPro" id="IPR032466">
    <property type="entry name" value="Metal_Hydrolase"/>
</dbReference>
<dbReference type="Proteomes" id="UP000196560">
    <property type="component" value="Unassembled WGS sequence"/>
</dbReference>
<dbReference type="Pfam" id="PF07969">
    <property type="entry name" value="Amidohydro_3"/>
    <property type="match status" value="1"/>
</dbReference>
<dbReference type="EMBL" id="NFHO01000008">
    <property type="protein sequence ID" value="OUN42373.1"/>
    <property type="molecule type" value="Genomic_DNA"/>
</dbReference>
<dbReference type="InterPro" id="IPR013108">
    <property type="entry name" value="Amidohydro_3"/>
</dbReference>
<dbReference type="AlphaFoldDB" id="A0A1Y3U0S1"/>
<proteinExistence type="predicted"/>
<dbReference type="InterPro" id="IPR011059">
    <property type="entry name" value="Metal-dep_hydrolase_composite"/>
</dbReference>
<gene>
    <name evidence="2" type="ORF">B5G21_07900</name>
</gene>
<dbReference type="CDD" id="cd01300">
    <property type="entry name" value="YtcJ_like"/>
    <property type="match status" value="1"/>
</dbReference>
<comment type="caution">
    <text evidence="2">The sequence shown here is derived from an EMBL/GenBank/DDBJ whole genome shotgun (WGS) entry which is preliminary data.</text>
</comment>
<evidence type="ECO:0000313" key="2">
    <source>
        <dbReference type="EMBL" id="OUN42373.1"/>
    </source>
</evidence>
<dbReference type="Gene3D" id="3.10.310.70">
    <property type="match status" value="1"/>
</dbReference>
<dbReference type="PANTHER" id="PTHR22642">
    <property type="entry name" value="IMIDAZOLONEPROPIONASE"/>
    <property type="match status" value="1"/>
</dbReference>
<organism evidence="2 3">
    <name type="scientific">Enorma massiliensis</name>
    <dbReference type="NCBI Taxonomy" id="1472761"/>
    <lineage>
        <taxon>Bacteria</taxon>
        <taxon>Bacillati</taxon>
        <taxon>Actinomycetota</taxon>
        <taxon>Coriobacteriia</taxon>
        <taxon>Coriobacteriales</taxon>
        <taxon>Coriobacteriaceae</taxon>
        <taxon>Enorma</taxon>
    </lineage>
</organism>
<evidence type="ECO:0000313" key="3">
    <source>
        <dbReference type="Proteomes" id="UP000196560"/>
    </source>
</evidence>
<dbReference type="eggNOG" id="COG1574">
    <property type="taxonomic scope" value="Bacteria"/>
</dbReference>
<dbReference type="RefSeq" id="WP_204206825.1">
    <property type="nucleotide sequence ID" value="NZ_NFHO01000008.1"/>
</dbReference>
<dbReference type="Gene3D" id="3.20.20.140">
    <property type="entry name" value="Metal-dependent hydrolases"/>
    <property type="match status" value="1"/>
</dbReference>
<name>A0A1Y3U0S1_9ACTN</name>
<dbReference type="PANTHER" id="PTHR22642:SF2">
    <property type="entry name" value="PROTEIN LONG AFTER FAR-RED 3"/>
    <property type="match status" value="1"/>
</dbReference>
<dbReference type="STRING" id="1118060.GCA_000311845_01953"/>
<dbReference type="Gene3D" id="2.30.40.10">
    <property type="entry name" value="Urease, subunit C, domain 1"/>
    <property type="match status" value="1"/>
</dbReference>